<keyword evidence="2" id="KW-1185">Reference proteome</keyword>
<evidence type="ECO:0000313" key="2">
    <source>
        <dbReference type="Proteomes" id="UP000828390"/>
    </source>
</evidence>
<reference evidence="1" key="2">
    <citation type="submission" date="2020-11" db="EMBL/GenBank/DDBJ databases">
        <authorList>
            <person name="McCartney M.A."/>
            <person name="Auch B."/>
            <person name="Kono T."/>
            <person name="Mallez S."/>
            <person name="Becker A."/>
            <person name="Gohl D.M."/>
            <person name="Silverstein K.A.T."/>
            <person name="Koren S."/>
            <person name="Bechman K.B."/>
            <person name="Herman A."/>
            <person name="Abrahante J.E."/>
            <person name="Garbe J."/>
        </authorList>
    </citation>
    <scope>NUCLEOTIDE SEQUENCE</scope>
    <source>
        <strain evidence="1">Duluth1</strain>
        <tissue evidence="1">Whole animal</tissue>
    </source>
</reference>
<proteinExistence type="predicted"/>
<accession>A0A9D4S372</accession>
<protein>
    <submittedName>
        <fullName evidence="1">Uncharacterized protein</fullName>
    </submittedName>
</protein>
<organism evidence="1 2">
    <name type="scientific">Dreissena polymorpha</name>
    <name type="common">Zebra mussel</name>
    <name type="synonym">Mytilus polymorpha</name>
    <dbReference type="NCBI Taxonomy" id="45954"/>
    <lineage>
        <taxon>Eukaryota</taxon>
        <taxon>Metazoa</taxon>
        <taxon>Spiralia</taxon>
        <taxon>Lophotrochozoa</taxon>
        <taxon>Mollusca</taxon>
        <taxon>Bivalvia</taxon>
        <taxon>Autobranchia</taxon>
        <taxon>Heteroconchia</taxon>
        <taxon>Euheterodonta</taxon>
        <taxon>Imparidentia</taxon>
        <taxon>Neoheterodontei</taxon>
        <taxon>Myida</taxon>
        <taxon>Dreissenoidea</taxon>
        <taxon>Dreissenidae</taxon>
        <taxon>Dreissena</taxon>
    </lineage>
</organism>
<reference evidence="1" key="1">
    <citation type="journal article" date="2019" name="bioRxiv">
        <title>The Genome of the Zebra Mussel, Dreissena polymorpha: A Resource for Invasive Species Research.</title>
        <authorList>
            <person name="McCartney M.A."/>
            <person name="Auch B."/>
            <person name="Kono T."/>
            <person name="Mallez S."/>
            <person name="Zhang Y."/>
            <person name="Obille A."/>
            <person name="Becker A."/>
            <person name="Abrahante J.E."/>
            <person name="Garbe J."/>
            <person name="Badalamenti J.P."/>
            <person name="Herman A."/>
            <person name="Mangelson H."/>
            <person name="Liachko I."/>
            <person name="Sullivan S."/>
            <person name="Sone E.D."/>
            <person name="Koren S."/>
            <person name="Silverstein K.A.T."/>
            <person name="Beckman K.B."/>
            <person name="Gohl D.M."/>
        </authorList>
    </citation>
    <scope>NUCLEOTIDE SEQUENCE</scope>
    <source>
        <strain evidence="1">Duluth1</strain>
        <tissue evidence="1">Whole animal</tissue>
    </source>
</reference>
<evidence type="ECO:0000313" key="1">
    <source>
        <dbReference type="EMBL" id="KAH3888793.1"/>
    </source>
</evidence>
<sequence length="226" mass="26490">MIGLLDRVKGHELLRHGLNEWTLEFFKVVNNASSIEIKYFVARLYKNTHEEYIEHILASVRQALDNIWQLKVGNVFVNLTPSFNDFITVSGSYNNTTYFSVLYQEEVKNYMFVEKMIILSEVHTIRSPSLIITKSYFCNQVDFFDGEYVYFEYHVYLKNVNITLGNGKFRRLQNSDGNYIIRVCYEDIGHEWMYKNTANIFNDWALSVFVPFGASLYVLNGFNLVA</sequence>
<gene>
    <name evidence="1" type="ORF">DPMN_012833</name>
</gene>
<name>A0A9D4S372_DREPO</name>
<dbReference type="AlphaFoldDB" id="A0A9D4S372"/>
<dbReference type="Proteomes" id="UP000828390">
    <property type="component" value="Unassembled WGS sequence"/>
</dbReference>
<dbReference type="EMBL" id="JAIWYP010000001">
    <property type="protein sequence ID" value="KAH3888793.1"/>
    <property type="molecule type" value="Genomic_DNA"/>
</dbReference>
<comment type="caution">
    <text evidence="1">The sequence shown here is derived from an EMBL/GenBank/DDBJ whole genome shotgun (WGS) entry which is preliminary data.</text>
</comment>